<protein>
    <submittedName>
        <fullName evidence="2">Uncharacterized protein</fullName>
    </submittedName>
</protein>
<reference evidence="2" key="1">
    <citation type="submission" date="2023-10" db="EMBL/GenBank/DDBJ databases">
        <authorList>
            <person name="Chen Y."/>
            <person name="Shah S."/>
            <person name="Dougan E. K."/>
            <person name="Thang M."/>
            <person name="Chan C."/>
        </authorList>
    </citation>
    <scope>NUCLEOTIDE SEQUENCE [LARGE SCALE GENOMIC DNA]</scope>
</reference>
<feature type="compositionally biased region" description="Acidic residues" evidence="1">
    <location>
        <begin position="111"/>
        <end position="131"/>
    </location>
</feature>
<evidence type="ECO:0000313" key="3">
    <source>
        <dbReference type="Proteomes" id="UP001189429"/>
    </source>
</evidence>
<dbReference type="EMBL" id="CAUYUJ010020744">
    <property type="protein sequence ID" value="CAK0900241.1"/>
    <property type="molecule type" value="Genomic_DNA"/>
</dbReference>
<gene>
    <name evidence="2" type="ORF">PCOR1329_LOCUS77577</name>
</gene>
<name>A0ABN9XKA0_9DINO</name>
<feature type="compositionally biased region" description="Basic residues" evidence="1">
    <location>
        <begin position="88"/>
        <end position="100"/>
    </location>
</feature>
<feature type="compositionally biased region" description="Basic residues" evidence="1">
    <location>
        <begin position="30"/>
        <end position="41"/>
    </location>
</feature>
<feature type="non-terminal residue" evidence="2">
    <location>
        <position position="1"/>
    </location>
</feature>
<sequence>VPMFAGGALGIKKEKKSKKNRKISNESKRKGEKRKSTRHKSKDALASAVDSIEPEVPWLRAADSVPKTLAKSKAKVTAAPTLVVKPVAKPKGKANPKAKPKAVDTIAPDPAPEEPPLEEPTFEEEKDEEGERGESEAEHVPGVVLEMEGEAEEPAEAAVEAGTEEQVKAPDGAAEADKDDGPLVAIAEFKTEKGRCKFSNGEEVIIYKVARRVTELISCIYKRNAHLDQMGVESATELSDCVVKLTRVKCLENAIWENSAAAAIRGQARAELGLN</sequence>
<proteinExistence type="predicted"/>
<evidence type="ECO:0000256" key="1">
    <source>
        <dbReference type="SAM" id="MobiDB-lite"/>
    </source>
</evidence>
<organism evidence="2 3">
    <name type="scientific">Prorocentrum cordatum</name>
    <dbReference type="NCBI Taxonomy" id="2364126"/>
    <lineage>
        <taxon>Eukaryota</taxon>
        <taxon>Sar</taxon>
        <taxon>Alveolata</taxon>
        <taxon>Dinophyceae</taxon>
        <taxon>Prorocentrales</taxon>
        <taxon>Prorocentraceae</taxon>
        <taxon>Prorocentrum</taxon>
    </lineage>
</organism>
<keyword evidence="3" id="KW-1185">Reference proteome</keyword>
<dbReference type="Proteomes" id="UP001189429">
    <property type="component" value="Unassembled WGS sequence"/>
</dbReference>
<comment type="caution">
    <text evidence="2">The sequence shown here is derived from an EMBL/GenBank/DDBJ whole genome shotgun (WGS) entry which is preliminary data.</text>
</comment>
<evidence type="ECO:0000313" key="2">
    <source>
        <dbReference type="EMBL" id="CAK0900241.1"/>
    </source>
</evidence>
<feature type="region of interest" description="Disordered" evidence="1">
    <location>
        <begin position="72"/>
        <end position="178"/>
    </location>
</feature>
<accession>A0ABN9XKA0</accession>
<feature type="compositionally biased region" description="Basic residues" evidence="1">
    <location>
        <begin position="13"/>
        <end position="22"/>
    </location>
</feature>
<feature type="region of interest" description="Disordered" evidence="1">
    <location>
        <begin position="1"/>
        <end position="52"/>
    </location>
</feature>